<accession>X1LHM7</accession>
<keyword evidence="1" id="KW-0472">Membrane</keyword>
<evidence type="ECO:0000256" key="1">
    <source>
        <dbReference type="SAM" id="Phobius"/>
    </source>
</evidence>
<organism evidence="2">
    <name type="scientific">marine sediment metagenome</name>
    <dbReference type="NCBI Taxonomy" id="412755"/>
    <lineage>
        <taxon>unclassified sequences</taxon>
        <taxon>metagenomes</taxon>
        <taxon>ecological metagenomes</taxon>
    </lineage>
</organism>
<comment type="caution">
    <text evidence="2">The sequence shown here is derived from an EMBL/GenBank/DDBJ whole genome shotgun (WGS) entry which is preliminary data.</text>
</comment>
<dbReference type="EMBL" id="BARV01005930">
    <property type="protein sequence ID" value="GAI05346.1"/>
    <property type="molecule type" value="Genomic_DNA"/>
</dbReference>
<protein>
    <submittedName>
        <fullName evidence="2">Uncharacterized protein</fullName>
    </submittedName>
</protein>
<feature type="non-terminal residue" evidence="2">
    <location>
        <position position="200"/>
    </location>
</feature>
<name>X1LHM7_9ZZZZ</name>
<keyword evidence="1" id="KW-0812">Transmembrane</keyword>
<gene>
    <name evidence="2" type="ORF">S06H3_12073</name>
</gene>
<proteinExistence type="predicted"/>
<sequence>MTAGERFKKWIDGLSEAWKDRLRGWMVRWAAEGAEKLMDDLEPITREQVRTTLTQIRDMPETPPEYKKIIDEALETKSYGMLVMILVALGSMIFGLVTAQATPTLSGIYHAASRMAKMYRLDPATITKIWLRDKEGYEELWEDLLDQGWSPERIDVAKELAKIIPPLPDMVRFADFSAFDPEVIAAWREFYDAPGWISEP</sequence>
<reference evidence="2" key="1">
    <citation type="journal article" date="2014" name="Front. Microbiol.">
        <title>High frequency of phylogenetically diverse reductive dehalogenase-homologous genes in deep subseafloor sedimentary metagenomes.</title>
        <authorList>
            <person name="Kawai M."/>
            <person name="Futagami T."/>
            <person name="Toyoda A."/>
            <person name="Takaki Y."/>
            <person name="Nishi S."/>
            <person name="Hori S."/>
            <person name="Arai W."/>
            <person name="Tsubouchi T."/>
            <person name="Morono Y."/>
            <person name="Uchiyama I."/>
            <person name="Ito T."/>
            <person name="Fujiyama A."/>
            <person name="Inagaki F."/>
            <person name="Takami H."/>
        </authorList>
    </citation>
    <scope>NUCLEOTIDE SEQUENCE</scope>
    <source>
        <strain evidence="2">Expedition CK06-06</strain>
    </source>
</reference>
<keyword evidence="1" id="KW-1133">Transmembrane helix</keyword>
<evidence type="ECO:0000313" key="2">
    <source>
        <dbReference type="EMBL" id="GAI05346.1"/>
    </source>
</evidence>
<feature type="transmembrane region" description="Helical" evidence="1">
    <location>
        <begin position="78"/>
        <end position="97"/>
    </location>
</feature>
<dbReference type="AlphaFoldDB" id="X1LHM7"/>